<reference evidence="7 8" key="1">
    <citation type="submission" date="2020-07" db="EMBL/GenBank/DDBJ databases">
        <title>Characterization and genome sequencing of isolate MD1, a novel member within the family Lachnospiraceae.</title>
        <authorList>
            <person name="Rettenmaier R."/>
            <person name="Di Bello L."/>
            <person name="Zinser C."/>
            <person name="Scheitz K."/>
            <person name="Liebl W."/>
            <person name="Zverlov V."/>
        </authorList>
    </citation>
    <scope>NUCLEOTIDE SEQUENCE [LARGE SCALE GENOMIC DNA]</scope>
    <source>
        <strain evidence="7 8">MD1</strain>
    </source>
</reference>
<evidence type="ECO:0000256" key="4">
    <source>
        <dbReference type="ARBA" id="ARBA00023163"/>
    </source>
</evidence>
<dbReference type="PANTHER" id="PTHR30204:SF69">
    <property type="entry name" value="MERR-FAMILY TRANSCRIPTIONAL REGULATOR"/>
    <property type="match status" value="1"/>
</dbReference>
<dbReference type="RefSeq" id="WP_228354018.1">
    <property type="nucleotide sequence ID" value="NZ_JACEGA010000001.1"/>
</dbReference>
<dbReference type="AlphaFoldDB" id="A0A839K5I1"/>
<dbReference type="SMART" id="SM00422">
    <property type="entry name" value="HTH_MERR"/>
    <property type="match status" value="1"/>
</dbReference>
<organism evidence="7 8">
    <name type="scientific">Variimorphobacter saccharofermentans</name>
    <dbReference type="NCBI Taxonomy" id="2755051"/>
    <lineage>
        <taxon>Bacteria</taxon>
        <taxon>Bacillati</taxon>
        <taxon>Bacillota</taxon>
        <taxon>Clostridia</taxon>
        <taxon>Lachnospirales</taxon>
        <taxon>Lachnospiraceae</taxon>
        <taxon>Variimorphobacter</taxon>
    </lineage>
</organism>
<evidence type="ECO:0000259" key="6">
    <source>
        <dbReference type="PROSITE" id="PS50937"/>
    </source>
</evidence>
<dbReference type="PANTHER" id="PTHR30204">
    <property type="entry name" value="REDOX-CYCLING DRUG-SENSING TRANSCRIPTIONAL ACTIVATOR SOXR"/>
    <property type="match status" value="1"/>
</dbReference>
<dbReference type="Pfam" id="PF13411">
    <property type="entry name" value="MerR_1"/>
    <property type="match status" value="1"/>
</dbReference>
<name>A0A839K5I1_9FIRM</name>
<dbReference type="GO" id="GO:0003700">
    <property type="term" value="F:DNA-binding transcription factor activity"/>
    <property type="evidence" value="ECO:0007669"/>
    <property type="project" value="InterPro"/>
</dbReference>
<evidence type="ECO:0000313" key="7">
    <source>
        <dbReference type="EMBL" id="MBB2184442.1"/>
    </source>
</evidence>
<keyword evidence="8" id="KW-1185">Reference proteome</keyword>
<proteinExistence type="predicted"/>
<protein>
    <submittedName>
        <fullName evidence="7">MerR family transcriptional regulator</fullName>
    </submittedName>
</protein>
<evidence type="ECO:0000256" key="1">
    <source>
        <dbReference type="ARBA" id="ARBA00022491"/>
    </source>
</evidence>
<dbReference type="EMBL" id="JACEGA010000001">
    <property type="protein sequence ID" value="MBB2184442.1"/>
    <property type="molecule type" value="Genomic_DNA"/>
</dbReference>
<dbReference type="Gene3D" id="1.10.1660.10">
    <property type="match status" value="1"/>
</dbReference>
<evidence type="ECO:0000256" key="3">
    <source>
        <dbReference type="ARBA" id="ARBA00023125"/>
    </source>
</evidence>
<evidence type="ECO:0000313" key="8">
    <source>
        <dbReference type="Proteomes" id="UP000574276"/>
    </source>
</evidence>
<feature type="coiled-coil region" evidence="5">
    <location>
        <begin position="90"/>
        <end position="124"/>
    </location>
</feature>
<keyword evidence="5" id="KW-0175">Coiled coil</keyword>
<gene>
    <name evidence="7" type="ORF">H0486_16295</name>
</gene>
<evidence type="ECO:0000256" key="5">
    <source>
        <dbReference type="SAM" id="Coils"/>
    </source>
</evidence>
<dbReference type="InterPro" id="IPR000551">
    <property type="entry name" value="MerR-type_HTH_dom"/>
</dbReference>
<dbReference type="PROSITE" id="PS50937">
    <property type="entry name" value="HTH_MERR_2"/>
    <property type="match status" value="1"/>
</dbReference>
<keyword evidence="2" id="KW-0805">Transcription regulation</keyword>
<dbReference type="CDD" id="cd00592">
    <property type="entry name" value="HTH_MerR-like"/>
    <property type="match status" value="1"/>
</dbReference>
<dbReference type="GO" id="GO:0003677">
    <property type="term" value="F:DNA binding"/>
    <property type="evidence" value="ECO:0007669"/>
    <property type="project" value="UniProtKB-KW"/>
</dbReference>
<dbReference type="InterPro" id="IPR009061">
    <property type="entry name" value="DNA-bd_dom_put_sf"/>
</dbReference>
<keyword evidence="3" id="KW-0238">DNA-binding</keyword>
<evidence type="ECO:0000256" key="2">
    <source>
        <dbReference type="ARBA" id="ARBA00023015"/>
    </source>
</evidence>
<dbReference type="InterPro" id="IPR047057">
    <property type="entry name" value="MerR_fam"/>
</dbReference>
<accession>A0A839K5I1</accession>
<comment type="caution">
    <text evidence="7">The sequence shown here is derived from an EMBL/GenBank/DDBJ whole genome shotgun (WGS) entry which is preliminary data.</text>
</comment>
<dbReference type="SUPFAM" id="SSF46955">
    <property type="entry name" value="Putative DNA-binding domain"/>
    <property type="match status" value="1"/>
</dbReference>
<keyword evidence="4" id="KW-0804">Transcription</keyword>
<dbReference type="Proteomes" id="UP000574276">
    <property type="component" value="Unassembled WGS sequence"/>
</dbReference>
<sequence>MNGVKITMADTYTIGQVAEITGISRDRLRYYEEKGILFPEQNQDNNYRNYTIADIYMILSIEYYRSMDLSMKDIRKVWKSGAPDDISAILEEKEMELSAKIKELQDYQENLRIGKEACRQVRENLNQFSIRAMPAFEVLGEISDFRAFTEYDEIRSRKEKLNGKPIVNSLKRRIIFSERGVEDTRMLITRDICSNTRDSATIMKYDRCLYTVVEDGVEKGDILENMFQKSLQWAKEHELEPLGLVIISMILITVDKDSVKSFLEIYAPIIR</sequence>
<feature type="domain" description="HTH merR-type" evidence="6">
    <location>
        <begin position="11"/>
        <end position="80"/>
    </location>
</feature>
<keyword evidence="1" id="KW-0678">Repressor</keyword>
<dbReference type="PROSITE" id="PS00552">
    <property type="entry name" value="HTH_MERR_1"/>
    <property type="match status" value="1"/>
</dbReference>